<evidence type="ECO:0000313" key="6">
    <source>
        <dbReference type="EMBL" id="GFY96173.1"/>
    </source>
</evidence>
<gene>
    <name evidence="6" type="ORF">Acr_11g0004790</name>
</gene>
<protein>
    <recommendedName>
        <fullName evidence="5">Phorbol-ester/DAG-type domain-containing protein</fullName>
    </recommendedName>
</protein>
<comment type="caution">
    <text evidence="6">The sequence shown here is derived from an EMBL/GenBank/DDBJ whole genome shotgun (WGS) entry which is preliminary data.</text>
</comment>
<dbReference type="PANTHER" id="PTHR32410:SF216">
    <property type="entry name" value="PHORBOL-ESTER_DAG-TYPE DOMAIN-CONTAINING PROTEIN"/>
    <property type="match status" value="1"/>
</dbReference>
<dbReference type="InterPro" id="IPR002219">
    <property type="entry name" value="PKC_DAG/PE"/>
</dbReference>
<dbReference type="SUPFAM" id="SSF57889">
    <property type="entry name" value="Cysteine-rich domain"/>
    <property type="match status" value="5"/>
</dbReference>
<dbReference type="OrthoDB" id="938199at2759"/>
<feature type="compositionally biased region" description="Basic and acidic residues" evidence="4">
    <location>
        <begin position="93"/>
        <end position="112"/>
    </location>
</feature>
<evidence type="ECO:0000259" key="5">
    <source>
        <dbReference type="PROSITE" id="PS50081"/>
    </source>
</evidence>
<dbReference type="PROSITE" id="PS50081">
    <property type="entry name" value="ZF_DAG_PE_2"/>
    <property type="match status" value="2"/>
</dbReference>
<evidence type="ECO:0000256" key="3">
    <source>
        <dbReference type="ARBA" id="ARBA00022833"/>
    </source>
</evidence>
<feature type="region of interest" description="Disordered" evidence="4">
    <location>
        <begin position="93"/>
        <end position="113"/>
    </location>
</feature>
<sequence length="654" mass="75164">MSSRIRQKNVSHLFTIHQKETERLKDYVKRFNQAILEVEDPSDKVVIMAMMEGLWPGPLFDSLSKNVPETLSALQNKADKYIAAEELAEAKCRRRGKEDPKRKEPDKESMEHFKHKNPLIIHNELPNLDGKEVFCIACRYPLLSGPFYSCGEPNCYLHKVCAEVPLELKHPLHSDHILTLVAGRTCFCRCMACGTLSRRERMYECRPCGLRLDLECASMALRIQHECHPHPLIPLLKPALFLCYACGNEHRGVYYKCSSCYFLVHESCASMPSTLKHSHHHHPLTLSRAYVHGYSKFPRFCDICHEKLTQYWDEDEDILDPNVILLPVPNESINLINQFVKSTKLEEIKIATNLDHFGHPHTLAFFDEQINNELFSRSKGTLCEACMRPISTPVYGCTQCNNYFLHKCCAELPTQIQHPLHIGHPLDLVPKASEGFGIFWCECCNKQCNGFSFHCAKCKDFYLDVKCATLSGPVKHEAHRHRLTPTKLTNVTDCSACSLEFKGLAFKCGICDFIMHSDCAVLPPSLNHRYDKHPFILTYYPLPDHPAEYYCEICEDEVNPKNWFYHCVECDQSIHLYCAQEYQVYSNIKFGAAFKVEGHQHPLNFVQFRDEYGSLCNYCGTRLQKYFSFSPGFECGSCEFKLHLQCARDAAKEV</sequence>
<evidence type="ECO:0000256" key="2">
    <source>
        <dbReference type="ARBA" id="ARBA00022737"/>
    </source>
</evidence>
<dbReference type="AlphaFoldDB" id="A0A7J0FC32"/>
<keyword evidence="2" id="KW-0677">Repeat</keyword>
<evidence type="ECO:0000256" key="4">
    <source>
        <dbReference type="SAM" id="MobiDB-lite"/>
    </source>
</evidence>
<dbReference type="GO" id="GO:0046872">
    <property type="term" value="F:metal ion binding"/>
    <property type="evidence" value="ECO:0007669"/>
    <property type="project" value="UniProtKB-KW"/>
</dbReference>
<dbReference type="Proteomes" id="UP000585474">
    <property type="component" value="Unassembled WGS sequence"/>
</dbReference>
<dbReference type="InterPro" id="IPR046349">
    <property type="entry name" value="C1-like_sf"/>
</dbReference>
<dbReference type="Pfam" id="PF03107">
    <property type="entry name" value="C1_2"/>
    <property type="match status" value="6"/>
</dbReference>
<dbReference type="EMBL" id="BJWL01000011">
    <property type="protein sequence ID" value="GFY96173.1"/>
    <property type="molecule type" value="Genomic_DNA"/>
</dbReference>
<accession>A0A7J0FC32</accession>
<proteinExistence type="predicted"/>
<keyword evidence="3" id="KW-0862">Zinc</keyword>
<name>A0A7J0FC32_9ERIC</name>
<evidence type="ECO:0000313" key="7">
    <source>
        <dbReference type="Proteomes" id="UP000585474"/>
    </source>
</evidence>
<dbReference type="SMART" id="SM00109">
    <property type="entry name" value="C1"/>
    <property type="match status" value="3"/>
</dbReference>
<feature type="domain" description="Phorbol-ester/DAG-type" evidence="5">
    <location>
        <begin position="480"/>
        <end position="527"/>
    </location>
</feature>
<feature type="domain" description="Phorbol-ester/DAG-type" evidence="5">
    <location>
        <begin position="600"/>
        <end position="654"/>
    </location>
</feature>
<keyword evidence="7" id="KW-1185">Reference proteome</keyword>
<dbReference type="InterPro" id="IPR004146">
    <property type="entry name" value="DC1"/>
</dbReference>
<dbReference type="PANTHER" id="PTHR32410">
    <property type="entry name" value="CYSTEINE/HISTIDINE-RICH C1 DOMAIN FAMILY PROTEIN"/>
    <property type="match status" value="1"/>
</dbReference>
<keyword evidence="1" id="KW-0479">Metal-binding</keyword>
<dbReference type="InterPro" id="IPR053192">
    <property type="entry name" value="Vacuole_Formation_Reg"/>
</dbReference>
<reference evidence="6 7" key="1">
    <citation type="submission" date="2019-07" db="EMBL/GenBank/DDBJ databases">
        <title>De Novo Assembly of kiwifruit Actinidia rufa.</title>
        <authorList>
            <person name="Sugita-Konishi S."/>
            <person name="Sato K."/>
            <person name="Mori E."/>
            <person name="Abe Y."/>
            <person name="Kisaki G."/>
            <person name="Hamano K."/>
            <person name="Suezawa K."/>
            <person name="Otani M."/>
            <person name="Fukuda T."/>
            <person name="Manabe T."/>
            <person name="Gomi K."/>
            <person name="Tabuchi M."/>
            <person name="Akimitsu K."/>
            <person name="Kataoka I."/>
        </authorList>
    </citation>
    <scope>NUCLEOTIDE SEQUENCE [LARGE SCALE GENOMIC DNA]</scope>
    <source>
        <strain evidence="7">cv. Fuchu</strain>
    </source>
</reference>
<organism evidence="6 7">
    <name type="scientific">Actinidia rufa</name>
    <dbReference type="NCBI Taxonomy" id="165716"/>
    <lineage>
        <taxon>Eukaryota</taxon>
        <taxon>Viridiplantae</taxon>
        <taxon>Streptophyta</taxon>
        <taxon>Embryophyta</taxon>
        <taxon>Tracheophyta</taxon>
        <taxon>Spermatophyta</taxon>
        <taxon>Magnoliopsida</taxon>
        <taxon>eudicotyledons</taxon>
        <taxon>Gunneridae</taxon>
        <taxon>Pentapetalae</taxon>
        <taxon>asterids</taxon>
        <taxon>Ericales</taxon>
        <taxon>Actinidiaceae</taxon>
        <taxon>Actinidia</taxon>
    </lineage>
</organism>
<evidence type="ECO:0000256" key="1">
    <source>
        <dbReference type="ARBA" id="ARBA00022723"/>
    </source>
</evidence>